<dbReference type="InterPro" id="IPR036282">
    <property type="entry name" value="Glutathione-S-Trfase_C_sf"/>
</dbReference>
<evidence type="ECO:0000256" key="3">
    <source>
        <dbReference type="ARBA" id="ARBA00047960"/>
    </source>
</evidence>
<protein>
    <recommendedName>
        <fullName evidence="1">glutathione transferase</fullName>
        <ecNumber evidence="1">2.5.1.18</ecNumber>
    </recommendedName>
</protein>
<sequence length="224" mass="24935">MSEQRLQLISHDLCPYVQRAMITLTEKGVGHECIYIDLANKPDWFRAISPLGRVPVLRVGDAVLFESAVICEYLEETTPGRMHPEDPVARAVHRAWIEHASATLAAIAGLYGAPDAEAHGARRRTLQERLAWLERQLGEGPYFAGEPFHLVDAAWAPVFRYLDTFEAIGEPALLDGLERVTTYRRALAARPSVRTAVPEGYPERLRLFLARRESPLGALARAAA</sequence>
<name>A0A2U2MX44_9GAMM</name>
<dbReference type="SFLD" id="SFLDG00358">
    <property type="entry name" value="Main_(cytGST)"/>
    <property type="match status" value="1"/>
</dbReference>
<evidence type="ECO:0000259" key="5">
    <source>
        <dbReference type="PROSITE" id="PS50405"/>
    </source>
</evidence>
<dbReference type="RefSeq" id="WP_109679977.1">
    <property type="nucleotide sequence ID" value="NZ_CP086615.1"/>
</dbReference>
<dbReference type="InterPro" id="IPR036249">
    <property type="entry name" value="Thioredoxin-like_sf"/>
</dbReference>
<keyword evidence="2 6" id="KW-0808">Transferase</keyword>
<dbReference type="GO" id="GO:0004364">
    <property type="term" value="F:glutathione transferase activity"/>
    <property type="evidence" value="ECO:0007669"/>
    <property type="project" value="UniProtKB-EC"/>
</dbReference>
<proteinExistence type="predicted"/>
<dbReference type="Gene3D" id="3.40.30.10">
    <property type="entry name" value="Glutaredoxin"/>
    <property type="match status" value="1"/>
</dbReference>
<dbReference type="SUPFAM" id="SSF52833">
    <property type="entry name" value="Thioredoxin-like"/>
    <property type="match status" value="1"/>
</dbReference>
<accession>A0A2U2MX44</accession>
<dbReference type="EMBL" id="QFFI01000037">
    <property type="protein sequence ID" value="PWG61366.1"/>
    <property type="molecule type" value="Genomic_DNA"/>
</dbReference>
<dbReference type="Pfam" id="PF13409">
    <property type="entry name" value="GST_N_2"/>
    <property type="match status" value="1"/>
</dbReference>
<dbReference type="PANTHER" id="PTHR43968">
    <property type="match status" value="1"/>
</dbReference>
<gene>
    <name evidence="6" type="ORF">DEM34_16750</name>
</gene>
<dbReference type="FunFam" id="3.40.30.10:FF:000123">
    <property type="entry name" value="Glutathione transferase o1"/>
    <property type="match status" value="1"/>
</dbReference>
<dbReference type="PROSITE" id="PS50405">
    <property type="entry name" value="GST_CTER"/>
    <property type="match status" value="1"/>
</dbReference>
<dbReference type="PROSITE" id="PS50404">
    <property type="entry name" value="GST_NTER"/>
    <property type="match status" value="1"/>
</dbReference>
<feature type="domain" description="GST C-terminal" evidence="5">
    <location>
        <begin position="86"/>
        <end position="216"/>
    </location>
</feature>
<dbReference type="Proteomes" id="UP000245474">
    <property type="component" value="Unassembled WGS sequence"/>
</dbReference>
<keyword evidence="7" id="KW-1185">Reference proteome</keyword>
<dbReference type="SFLD" id="SFLDG01152">
    <property type="entry name" value="Main.3:_Omega-_and_Tau-like"/>
    <property type="match status" value="1"/>
</dbReference>
<dbReference type="InterPro" id="IPR004045">
    <property type="entry name" value="Glutathione_S-Trfase_N"/>
</dbReference>
<evidence type="ECO:0000313" key="6">
    <source>
        <dbReference type="EMBL" id="PWG61366.1"/>
    </source>
</evidence>
<comment type="catalytic activity">
    <reaction evidence="3">
        <text>RX + glutathione = an S-substituted glutathione + a halide anion + H(+)</text>
        <dbReference type="Rhea" id="RHEA:16437"/>
        <dbReference type="ChEBI" id="CHEBI:15378"/>
        <dbReference type="ChEBI" id="CHEBI:16042"/>
        <dbReference type="ChEBI" id="CHEBI:17792"/>
        <dbReference type="ChEBI" id="CHEBI:57925"/>
        <dbReference type="ChEBI" id="CHEBI:90779"/>
        <dbReference type="EC" id="2.5.1.18"/>
    </reaction>
</comment>
<dbReference type="OrthoDB" id="9782992at2"/>
<dbReference type="AlphaFoldDB" id="A0A2U2MX44"/>
<dbReference type="Pfam" id="PF13410">
    <property type="entry name" value="GST_C_2"/>
    <property type="match status" value="1"/>
</dbReference>
<organism evidence="6 7">
    <name type="scientific">Sediminicurvatus halobius</name>
    <dbReference type="NCBI Taxonomy" id="2182432"/>
    <lineage>
        <taxon>Bacteria</taxon>
        <taxon>Pseudomonadati</taxon>
        <taxon>Pseudomonadota</taxon>
        <taxon>Gammaproteobacteria</taxon>
        <taxon>Chromatiales</taxon>
        <taxon>Ectothiorhodospiraceae</taxon>
        <taxon>Sediminicurvatus</taxon>
    </lineage>
</organism>
<dbReference type="PANTHER" id="PTHR43968:SF6">
    <property type="entry name" value="GLUTATHIONE S-TRANSFERASE OMEGA"/>
    <property type="match status" value="1"/>
</dbReference>
<dbReference type="SUPFAM" id="SSF47616">
    <property type="entry name" value="GST C-terminal domain-like"/>
    <property type="match status" value="1"/>
</dbReference>
<dbReference type="SFLD" id="SFLDS00019">
    <property type="entry name" value="Glutathione_Transferase_(cytos"/>
    <property type="match status" value="1"/>
</dbReference>
<feature type="domain" description="GST N-terminal" evidence="4">
    <location>
        <begin position="4"/>
        <end position="82"/>
    </location>
</feature>
<evidence type="ECO:0000313" key="7">
    <source>
        <dbReference type="Proteomes" id="UP000245474"/>
    </source>
</evidence>
<dbReference type="InterPro" id="IPR045073">
    <property type="entry name" value="Omega/Tau-like"/>
</dbReference>
<comment type="caution">
    <text evidence="6">The sequence shown here is derived from an EMBL/GenBank/DDBJ whole genome shotgun (WGS) entry which is preliminary data.</text>
</comment>
<dbReference type="CDD" id="cd00299">
    <property type="entry name" value="GST_C_family"/>
    <property type="match status" value="1"/>
</dbReference>
<evidence type="ECO:0000256" key="2">
    <source>
        <dbReference type="ARBA" id="ARBA00022679"/>
    </source>
</evidence>
<dbReference type="InterPro" id="IPR050983">
    <property type="entry name" value="GST_Omega/HSP26"/>
</dbReference>
<evidence type="ECO:0000256" key="1">
    <source>
        <dbReference type="ARBA" id="ARBA00012452"/>
    </source>
</evidence>
<evidence type="ECO:0000259" key="4">
    <source>
        <dbReference type="PROSITE" id="PS50404"/>
    </source>
</evidence>
<dbReference type="InterPro" id="IPR040079">
    <property type="entry name" value="Glutathione_S-Trfase"/>
</dbReference>
<dbReference type="GO" id="GO:0005737">
    <property type="term" value="C:cytoplasm"/>
    <property type="evidence" value="ECO:0007669"/>
    <property type="project" value="TreeGrafter"/>
</dbReference>
<dbReference type="InterPro" id="IPR010987">
    <property type="entry name" value="Glutathione-S-Trfase_C-like"/>
</dbReference>
<dbReference type="Gene3D" id="1.20.1050.10">
    <property type="match status" value="1"/>
</dbReference>
<reference evidence="6 7" key="1">
    <citation type="submission" date="2018-05" db="EMBL/GenBank/DDBJ databases">
        <title>Spiribacter halobius sp. nov., a moderately halophilic bacterium isolated from marine solar saltern.</title>
        <authorList>
            <person name="Zheng W.-S."/>
            <person name="Lu D.-C."/>
            <person name="Du Z.-J."/>
        </authorList>
    </citation>
    <scope>NUCLEOTIDE SEQUENCE [LARGE SCALE GENOMIC DNA]</scope>
    <source>
        <strain evidence="6 7">E85</strain>
    </source>
</reference>
<dbReference type="EC" id="2.5.1.18" evidence="1"/>